<evidence type="ECO:0000313" key="1">
    <source>
        <dbReference type="EMBL" id="MBW74807.1"/>
    </source>
</evidence>
<organism evidence="1">
    <name type="scientific">Anopheles darlingi</name>
    <name type="common">Mosquito</name>
    <dbReference type="NCBI Taxonomy" id="43151"/>
    <lineage>
        <taxon>Eukaryota</taxon>
        <taxon>Metazoa</taxon>
        <taxon>Ecdysozoa</taxon>
        <taxon>Arthropoda</taxon>
        <taxon>Hexapoda</taxon>
        <taxon>Insecta</taxon>
        <taxon>Pterygota</taxon>
        <taxon>Neoptera</taxon>
        <taxon>Endopterygota</taxon>
        <taxon>Diptera</taxon>
        <taxon>Nematocera</taxon>
        <taxon>Culicoidea</taxon>
        <taxon>Culicidae</taxon>
        <taxon>Anophelinae</taxon>
        <taxon>Anopheles</taxon>
    </lineage>
</organism>
<proteinExistence type="predicted"/>
<sequence length="70" mass="7908">MIPLAGLLSSFSNSLATRFQWNDSIATGQRLLGASISNALHWYPHHGRFYFFDAIRVKHTSISEICVVEQ</sequence>
<dbReference type="EMBL" id="GGFL01010629">
    <property type="protein sequence ID" value="MBW74807.1"/>
    <property type="molecule type" value="Transcribed_RNA"/>
</dbReference>
<reference evidence="1" key="1">
    <citation type="submission" date="2018-01" db="EMBL/GenBank/DDBJ databases">
        <title>An insight into the sialome of Amazonian anophelines.</title>
        <authorList>
            <person name="Ribeiro J.M."/>
            <person name="Scarpassa V."/>
            <person name="Calvo E."/>
        </authorList>
    </citation>
    <scope>NUCLEOTIDE SEQUENCE</scope>
</reference>
<dbReference type="AlphaFoldDB" id="A0A2M4DB81"/>
<name>A0A2M4DB81_ANODA</name>
<protein>
    <submittedName>
        <fullName evidence="1">Putative secreted protein</fullName>
    </submittedName>
</protein>
<accession>A0A2M4DB81</accession>